<organism evidence="1 2">
    <name type="scientific">Flavobacterium ginsengisoli</name>
    <dbReference type="NCBI Taxonomy" id="871694"/>
    <lineage>
        <taxon>Bacteria</taxon>
        <taxon>Pseudomonadati</taxon>
        <taxon>Bacteroidota</taxon>
        <taxon>Flavobacteriia</taxon>
        <taxon>Flavobacteriales</taxon>
        <taxon>Flavobacteriaceae</taxon>
        <taxon>Flavobacterium</taxon>
    </lineage>
</organism>
<gene>
    <name evidence="1" type="ORF">GCM10022422_40450</name>
</gene>
<dbReference type="EMBL" id="BAABDT010000007">
    <property type="protein sequence ID" value="GAA3751432.1"/>
    <property type="molecule type" value="Genomic_DNA"/>
</dbReference>
<reference evidence="2" key="1">
    <citation type="journal article" date="2019" name="Int. J. Syst. Evol. Microbiol.">
        <title>The Global Catalogue of Microorganisms (GCM) 10K type strain sequencing project: providing services to taxonomists for standard genome sequencing and annotation.</title>
        <authorList>
            <consortium name="The Broad Institute Genomics Platform"/>
            <consortium name="The Broad Institute Genome Sequencing Center for Infectious Disease"/>
            <person name="Wu L."/>
            <person name="Ma J."/>
        </authorList>
    </citation>
    <scope>NUCLEOTIDE SEQUENCE [LARGE SCALE GENOMIC DNA]</scope>
    <source>
        <strain evidence="2">JCM 17336</strain>
    </source>
</reference>
<accession>A0ABP7FY57</accession>
<dbReference type="Proteomes" id="UP001501367">
    <property type="component" value="Unassembled WGS sequence"/>
</dbReference>
<sequence>MTIWNNQTSKKEVILQIIKLINKIIGEFSYFYPERQNNNFRYLEKNEFRQRSQIKSATINA</sequence>
<evidence type="ECO:0000313" key="1">
    <source>
        <dbReference type="EMBL" id="GAA3751432.1"/>
    </source>
</evidence>
<name>A0ABP7FY57_9FLAO</name>
<keyword evidence="2" id="KW-1185">Reference proteome</keyword>
<proteinExistence type="predicted"/>
<protein>
    <submittedName>
        <fullName evidence="1">Uncharacterized protein</fullName>
    </submittedName>
</protein>
<evidence type="ECO:0000313" key="2">
    <source>
        <dbReference type="Proteomes" id="UP001501367"/>
    </source>
</evidence>
<comment type="caution">
    <text evidence="1">The sequence shown here is derived from an EMBL/GenBank/DDBJ whole genome shotgun (WGS) entry which is preliminary data.</text>
</comment>